<dbReference type="GeneID" id="87892672"/>
<feature type="coiled-coil region" evidence="1">
    <location>
        <begin position="9"/>
        <end position="57"/>
    </location>
</feature>
<dbReference type="Proteomes" id="UP001322138">
    <property type="component" value="Unassembled WGS sequence"/>
</dbReference>
<accession>A0ABR0F9H7</accession>
<comment type="caution">
    <text evidence="2">The sequence shown here is derived from an EMBL/GenBank/DDBJ whole genome shotgun (WGS) entry which is preliminary data.</text>
</comment>
<evidence type="ECO:0000313" key="3">
    <source>
        <dbReference type="Proteomes" id="UP001322138"/>
    </source>
</evidence>
<evidence type="ECO:0000313" key="2">
    <source>
        <dbReference type="EMBL" id="KAK4639947.1"/>
    </source>
</evidence>
<keyword evidence="1" id="KW-0175">Coiled coil</keyword>
<sequence length="185" mass="20148">MPPQTVQDLALAKQDHQKATANMRDAETNWKRLKEEVDVLLDKVWSSEKECAELEKEHNPRWQDSQTAQISSQLSFHGGPQTMSQGLSSKPIAHHTATTLTSTEVIRSPTDLLSSSILQLYQATAWPGTALSAGEIFFISWIKLPTPSASPATLATSPAADGNSPPLRGDGNFRLGVYSCLLCCN</sequence>
<evidence type="ECO:0000256" key="1">
    <source>
        <dbReference type="SAM" id="Coils"/>
    </source>
</evidence>
<organism evidence="2 3">
    <name type="scientific">Podospora bellae-mahoneyi</name>
    <dbReference type="NCBI Taxonomy" id="2093777"/>
    <lineage>
        <taxon>Eukaryota</taxon>
        <taxon>Fungi</taxon>
        <taxon>Dikarya</taxon>
        <taxon>Ascomycota</taxon>
        <taxon>Pezizomycotina</taxon>
        <taxon>Sordariomycetes</taxon>
        <taxon>Sordariomycetidae</taxon>
        <taxon>Sordariales</taxon>
        <taxon>Podosporaceae</taxon>
        <taxon>Podospora</taxon>
    </lineage>
</organism>
<proteinExistence type="predicted"/>
<gene>
    <name evidence="2" type="ORF">QC761_0113580</name>
</gene>
<dbReference type="RefSeq" id="XP_062728923.1">
    <property type="nucleotide sequence ID" value="XM_062873248.1"/>
</dbReference>
<reference evidence="2 3" key="1">
    <citation type="journal article" date="2023" name="bioRxiv">
        <title>High-quality genome assemblies of four members of thePodospora anserinaspecies complex.</title>
        <authorList>
            <person name="Ament-Velasquez S.L."/>
            <person name="Vogan A.A."/>
            <person name="Wallerman O."/>
            <person name="Hartmann F."/>
            <person name="Gautier V."/>
            <person name="Silar P."/>
            <person name="Giraud T."/>
            <person name="Johannesson H."/>
        </authorList>
    </citation>
    <scope>NUCLEOTIDE SEQUENCE [LARGE SCALE GENOMIC DNA]</scope>
    <source>
        <strain evidence="2 3">CBS 112042</strain>
    </source>
</reference>
<name>A0ABR0F9H7_9PEZI</name>
<protein>
    <submittedName>
        <fullName evidence="2">Uncharacterized protein</fullName>
    </submittedName>
</protein>
<dbReference type="EMBL" id="JAFFGZ010000009">
    <property type="protein sequence ID" value="KAK4639947.1"/>
    <property type="molecule type" value="Genomic_DNA"/>
</dbReference>
<keyword evidence="3" id="KW-1185">Reference proteome</keyword>